<accession>A0AAD5QNM5</accession>
<sequence length="63" mass="7233">MALSAVVNESTWKHYKGIFEYIVWQTRRFQKMKLENVEPASRPRRAPTSTSQCSGAVCEIVTD</sequence>
<proteinExistence type="predicted"/>
<comment type="caution">
    <text evidence="1">The sequence shown here is derived from an EMBL/GenBank/DDBJ whole genome shotgun (WGS) entry which is preliminary data.</text>
</comment>
<organism evidence="1 2">
    <name type="scientific">Parelaphostrongylus tenuis</name>
    <name type="common">Meningeal worm</name>
    <dbReference type="NCBI Taxonomy" id="148309"/>
    <lineage>
        <taxon>Eukaryota</taxon>
        <taxon>Metazoa</taxon>
        <taxon>Ecdysozoa</taxon>
        <taxon>Nematoda</taxon>
        <taxon>Chromadorea</taxon>
        <taxon>Rhabditida</taxon>
        <taxon>Rhabditina</taxon>
        <taxon>Rhabditomorpha</taxon>
        <taxon>Strongyloidea</taxon>
        <taxon>Metastrongylidae</taxon>
        <taxon>Parelaphostrongylus</taxon>
    </lineage>
</organism>
<keyword evidence="2" id="KW-1185">Reference proteome</keyword>
<protein>
    <submittedName>
        <fullName evidence="1">Uncharacterized protein</fullName>
    </submittedName>
</protein>
<evidence type="ECO:0000313" key="1">
    <source>
        <dbReference type="EMBL" id="KAJ1353231.1"/>
    </source>
</evidence>
<reference evidence="1" key="1">
    <citation type="submission" date="2021-06" db="EMBL/GenBank/DDBJ databases">
        <title>Parelaphostrongylus tenuis whole genome reference sequence.</title>
        <authorList>
            <person name="Garwood T.J."/>
            <person name="Larsen P.A."/>
            <person name="Fountain-Jones N.M."/>
            <person name="Garbe J.R."/>
            <person name="Macchietto M.G."/>
            <person name="Kania S.A."/>
            <person name="Gerhold R.W."/>
            <person name="Richards J.E."/>
            <person name="Wolf T.M."/>
        </authorList>
    </citation>
    <scope>NUCLEOTIDE SEQUENCE</scope>
    <source>
        <strain evidence="1">MNPRO001-30</strain>
        <tissue evidence="1">Meninges</tissue>
    </source>
</reference>
<dbReference type="EMBL" id="JAHQIW010001649">
    <property type="protein sequence ID" value="KAJ1353231.1"/>
    <property type="molecule type" value="Genomic_DNA"/>
</dbReference>
<evidence type="ECO:0000313" key="2">
    <source>
        <dbReference type="Proteomes" id="UP001196413"/>
    </source>
</evidence>
<dbReference type="Proteomes" id="UP001196413">
    <property type="component" value="Unassembled WGS sequence"/>
</dbReference>
<name>A0AAD5QNM5_PARTN</name>
<gene>
    <name evidence="1" type="ORF">KIN20_009825</name>
</gene>
<dbReference type="AlphaFoldDB" id="A0AAD5QNM5"/>